<dbReference type="EMBL" id="BSOS01000005">
    <property type="protein sequence ID" value="GLR65454.1"/>
    <property type="molecule type" value="Genomic_DNA"/>
</dbReference>
<gene>
    <name evidence="3" type="primary">y4mP</name>
    <name evidence="3" type="ORF">GCM10010909_01320</name>
</gene>
<comment type="similarity">
    <text evidence="1">Belongs to the short-chain dehydrogenases/reductases (SDR) family.</text>
</comment>
<evidence type="ECO:0000313" key="3">
    <source>
        <dbReference type="EMBL" id="GLR65454.1"/>
    </source>
</evidence>
<sequence length="276" mass="28402">MELPNFEGFSVDLAGKVAVVLGASAEGGTGWAVAEALARNGAKVFVGARSFAPLRVLAARIGGAALACDAGDEAQVAALAAKALEHNGKIDIAVNAAGLPVMGMIADLQQAQLDAAVRVNLFGNFYFVKHMAAGIGQNGSIVLVSSMSATHPVLPHAAYAAAKAGTNCLVQYAALEYGARNIRVNAILPGAIKSDMSREAFAIPGFEEAYAREVPLGRIGYPEDFANAVLFLAGPSYVTGLNLQVNGGAQLTRMPYPDELPGGTRAYGSGKVLGDR</sequence>
<dbReference type="SUPFAM" id="SSF51735">
    <property type="entry name" value="NAD(P)-binding Rossmann-fold domains"/>
    <property type="match status" value="1"/>
</dbReference>
<dbReference type="Pfam" id="PF13561">
    <property type="entry name" value="adh_short_C2"/>
    <property type="match status" value="1"/>
</dbReference>
<dbReference type="CDD" id="cd05233">
    <property type="entry name" value="SDR_c"/>
    <property type="match status" value="1"/>
</dbReference>
<comment type="caution">
    <text evidence="3">The sequence shown here is derived from an EMBL/GenBank/DDBJ whole genome shotgun (WGS) entry which is preliminary data.</text>
</comment>
<protein>
    <submittedName>
        <fullName evidence="3">Short-chain dehydrogenase</fullName>
    </submittedName>
</protein>
<name>A0ABQ5ZZ13_9PROT</name>
<evidence type="ECO:0000256" key="2">
    <source>
        <dbReference type="ARBA" id="ARBA00023002"/>
    </source>
</evidence>
<dbReference type="RefSeq" id="WP_284255944.1">
    <property type="nucleotide sequence ID" value="NZ_BSOS01000005.1"/>
</dbReference>
<evidence type="ECO:0000256" key="1">
    <source>
        <dbReference type="ARBA" id="ARBA00006484"/>
    </source>
</evidence>
<evidence type="ECO:0000313" key="4">
    <source>
        <dbReference type="Proteomes" id="UP001156641"/>
    </source>
</evidence>
<dbReference type="InterPro" id="IPR036291">
    <property type="entry name" value="NAD(P)-bd_dom_sf"/>
</dbReference>
<organism evidence="3 4">
    <name type="scientific">Acidocella aquatica</name>
    <dbReference type="NCBI Taxonomy" id="1922313"/>
    <lineage>
        <taxon>Bacteria</taxon>
        <taxon>Pseudomonadati</taxon>
        <taxon>Pseudomonadota</taxon>
        <taxon>Alphaproteobacteria</taxon>
        <taxon>Acetobacterales</taxon>
        <taxon>Acidocellaceae</taxon>
        <taxon>Acidocella</taxon>
    </lineage>
</organism>
<reference evidence="4" key="1">
    <citation type="journal article" date="2019" name="Int. J. Syst. Evol. Microbiol.">
        <title>The Global Catalogue of Microorganisms (GCM) 10K type strain sequencing project: providing services to taxonomists for standard genome sequencing and annotation.</title>
        <authorList>
            <consortium name="The Broad Institute Genomics Platform"/>
            <consortium name="The Broad Institute Genome Sequencing Center for Infectious Disease"/>
            <person name="Wu L."/>
            <person name="Ma J."/>
        </authorList>
    </citation>
    <scope>NUCLEOTIDE SEQUENCE [LARGE SCALE GENOMIC DNA]</scope>
    <source>
        <strain evidence="4">NBRC 112502</strain>
    </source>
</reference>
<proteinExistence type="inferred from homology"/>
<dbReference type="PRINTS" id="PR00081">
    <property type="entry name" value="GDHRDH"/>
</dbReference>
<keyword evidence="2" id="KW-0560">Oxidoreductase</keyword>
<dbReference type="Proteomes" id="UP001156641">
    <property type="component" value="Unassembled WGS sequence"/>
</dbReference>
<dbReference type="InterPro" id="IPR002347">
    <property type="entry name" value="SDR_fam"/>
</dbReference>
<accession>A0ABQ5ZZ13</accession>
<dbReference type="PANTHER" id="PTHR42760:SF133">
    <property type="entry name" value="3-OXOACYL-[ACYL-CARRIER-PROTEIN] REDUCTASE"/>
    <property type="match status" value="1"/>
</dbReference>
<keyword evidence="4" id="KW-1185">Reference proteome</keyword>
<dbReference type="PRINTS" id="PR00080">
    <property type="entry name" value="SDRFAMILY"/>
</dbReference>
<dbReference type="PANTHER" id="PTHR42760">
    <property type="entry name" value="SHORT-CHAIN DEHYDROGENASES/REDUCTASES FAMILY MEMBER"/>
    <property type="match status" value="1"/>
</dbReference>
<dbReference type="Gene3D" id="3.40.50.720">
    <property type="entry name" value="NAD(P)-binding Rossmann-like Domain"/>
    <property type="match status" value="1"/>
</dbReference>